<protein>
    <submittedName>
        <fullName evidence="1">Uncharacterized protein</fullName>
    </submittedName>
</protein>
<name>A0A392RQD6_9FABA</name>
<dbReference type="Proteomes" id="UP000265520">
    <property type="component" value="Unassembled WGS sequence"/>
</dbReference>
<feature type="non-terminal residue" evidence="1">
    <location>
        <position position="1"/>
    </location>
</feature>
<accession>A0A392RQD6</accession>
<evidence type="ECO:0000313" key="2">
    <source>
        <dbReference type="Proteomes" id="UP000265520"/>
    </source>
</evidence>
<comment type="caution">
    <text evidence="1">The sequence shown here is derived from an EMBL/GenBank/DDBJ whole genome shotgun (WGS) entry which is preliminary data.</text>
</comment>
<organism evidence="1 2">
    <name type="scientific">Trifolium medium</name>
    <dbReference type="NCBI Taxonomy" id="97028"/>
    <lineage>
        <taxon>Eukaryota</taxon>
        <taxon>Viridiplantae</taxon>
        <taxon>Streptophyta</taxon>
        <taxon>Embryophyta</taxon>
        <taxon>Tracheophyta</taxon>
        <taxon>Spermatophyta</taxon>
        <taxon>Magnoliopsida</taxon>
        <taxon>eudicotyledons</taxon>
        <taxon>Gunneridae</taxon>
        <taxon>Pentapetalae</taxon>
        <taxon>rosids</taxon>
        <taxon>fabids</taxon>
        <taxon>Fabales</taxon>
        <taxon>Fabaceae</taxon>
        <taxon>Papilionoideae</taxon>
        <taxon>50 kb inversion clade</taxon>
        <taxon>NPAAA clade</taxon>
        <taxon>Hologalegina</taxon>
        <taxon>IRL clade</taxon>
        <taxon>Trifolieae</taxon>
        <taxon>Trifolium</taxon>
    </lineage>
</organism>
<evidence type="ECO:0000313" key="1">
    <source>
        <dbReference type="EMBL" id="MCI38304.1"/>
    </source>
</evidence>
<keyword evidence="2" id="KW-1185">Reference proteome</keyword>
<dbReference type="EMBL" id="LXQA010254220">
    <property type="protein sequence ID" value="MCI38304.1"/>
    <property type="molecule type" value="Genomic_DNA"/>
</dbReference>
<dbReference type="AlphaFoldDB" id="A0A392RQD6"/>
<proteinExistence type="predicted"/>
<sequence length="40" mass="4612">SCDEDVSYEELAAYKELCIRSVQETREAEENYSPIAGRKE</sequence>
<reference evidence="1 2" key="1">
    <citation type="journal article" date="2018" name="Front. Plant Sci.">
        <title>Red Clover (Trifolium pratense) and Zigzag Clover (T. medium) - A Picture of Genomic Similarities and Differences.</title>
        <authorList>
            <person name="Dluhosova J."/>
            <person name="Istvanek J."/>
            <person name="Nedelnik J."/>
            <person name="Repkova J."/>
        </authorList>
    </citation>
    <scope>NUCLEOTIDE SEQUENCE [LARGE SCALE GENOMIC DNA]</scope>
    <source>
        <strain evidence="2">cv. 10/8</strain>
        <tissue evidence="1">Leaf</tissue>
    </source>
</reference>